<organism evidence="1 2">
    <name type="scientific">Actinoalloteichus fjordicus</name>
    <dbReference type="NCBI Taxonomy" id="1612552"/>
    <lineage>
        <taxon>Bacteria</taxon>
        <taxon>Bacillati</taxon>
        <taxon>Actinomycetota</taxon>
        <taxon>Actinomycetes</taxon>
        <taxon>Pseudonocardiales</taxon>
        <taxon>Pseudonocardiaceae</taxon>
        <taxon>Actinoalloteichus</taxon>
    </lineage>
</organism>
<reference evidence="2" key="1">
    <citation type="submission" date="2016-06" db="EMBL/GenBank/DDBJ databases">
        <title>Complete genome sequence of Actinoalloteichus fjordicus DSM 46855 (=ADI127-17), type strain of the new species Actinoalloteichus fjordicus.</title>
        <authorList>
            <person name="Ruckert C."/>
            <person name="Nouioui I."/>
            <person name="Willmese J."/>
            <person name="van Wezel G."/>
            <person name="Klenk H.-P."/>
            <person name="Kalinowski J."/>
            <person name="Zotchev S.B."/>
        </authorList>
    </citation>
    <scope>NUCLEOTIDE SEQUENCE [LARGE SCALE GENOMIC DNA]</scope>
    <source>
        <strain evidence="2">ADI127-7</strain>
    </source>
</reference>
<dbReference type="AlphaFoldDB" id="A0AAC9LHM9"/>
<sequence>MIDNEIVEGVMESAEDDYIDMTDIMHYIRDQADGSPARLRIAATVADKLVREGRIVPGDLTREGFYPWLTSPDESADRITSESNLWADERKEVHFGTIAWFDLPSRIAARAADRDAATPSE</sequence>
<name>A0AAC9LHM9_9PSEU</name>
<keyword evidence="2" id="KW-1185">Reference proteome</keyword>
<accession>A0AAC9LHM9</accession>
<gene>
    <name evidence="1" type="ORF">UA74_25380</name>
</gene>
<evidence type="ECO:0000313" key="2">
    <source>
        <dbReference type="Proteomes" id="UP000185511"/>
    </source>
</evidence>
<dbReference type="RefSeq" id="WP_157442330.1">
    <property type="nucleotide sequence ID" value="NZ_CP016076.1"/>
</dbReference>
<dbReference type="KEGG" id="acad:UA74_25380"/>
<proteinExistence type="predicted"/>
<protein>
    <submittedName>
        <fullName evidence="1">Uncharacterized protein</fullName>
    </submittedName>
</protein>
<dbReference type="Proteomes" id="UP000185511">
    <property type="component" value="Chromosome"/>
</dbReference>
<evidence type="ECO:0000313" key="1">
    <source>
        <dbReference type="EMBL" id="APU17085.1"/>
    </source>
</evidence>
<dbReference type="EMBL" id="CP016076">
    <property type="protein sequence ID" value="APU17085.1"/>
    <property type="molecule type" value="Genomic_DNA"/>
</dbReference>